<reference evidence="1 2" key="1">
    <citation type="submission" date="2018-06" db="EMBL/GenBank/DDBJ databases">
        <title>Genome Sequence of the Brown Rot Fungal Pathogen Monilinia fructigena.</title>
        <authorList>
            <person name="Landi L."/>
            <person name="De Miccolis Angelini R.M."/>
            <person name="Pollastro S."/>
            <person name="Abate D."/>
            <person name="Faretra F."/>
            <person name="Romanazzi G."/>
        </authorList>
    </citation>
    <scope>NUCLEOTIDE SEQUENCE [LARGE SCALE GENOMIC DNA]</scope>
    <source>
        <strain evidence="1 2">Mfrg269</strain>
    </source>
</reference>
<organism evidence="1 2">
    <name type="scientific">Monilinia fructigena</name>
    <dbReference type="NCBI Taxonomy" id="38457"/>
    <lineage>
        <taxon>Eukaryota</taxon>
        <taxon>Fungi</taxon>
        <taxon>Dikarya</taxon>
        <taxon>Ascomycota</taxon>
        <taxon>Pezizomycotina</taxon>
        <taxon>Leotiomycetes</taxon>
        <taxon>Helotiales</taxon>
        <taxon>Sclerotiniaceae</taxon>
        <taxon>Monilinia</taxon>
    </lineage>
</organism>
<dbReference type="AlphaFoldDB" id="A0A395IWM0"/>
<evidence type="ECO:0000313" key="2">
    <source>
        <dbReference type="Proteomes" id="UP000249056"/>
    </source>
</evidence>
<proteinExistence type="predicted"/>
<accession>A0A395IWM0</accession>
<name>A0A395IWM0_9HELO</name>
<dbReference type="Proteomes" id="UP000249056">
    <property type="component" value="Unassembled WGS sequence"/>
</dbReference>
<gene>
    <name evidence="1" type="ORF">DID88_001685</name>
</gene>
<sequence>MDSDEFEHVIQPLEGIKDEVERDRFENRASRFRKNIIRRSPNLDSNAPSTHLSIEVLKDHKIDYVLDEHDPEYVLIKRWVLNMNKISFGLQLVPYALEVTLHNGALTFDLNHEFGSSEPLPLG</sequence>
<evidence type="ECO:0000313" key="1">
    <source>
        <dbReference type="EMBL" id="RAL64652.1"/>
    </source>
</evidence>
<dbReference type="EMBL" id="QKRW01000013">
    <property type="protein sequence ID" value="RAL64652.1"/>
    <property type="molecule type" value="Genomic_DNA"/>
</dbReference>
<keyword evidence="2" id="KW-1185">Reference proteome</keyword>
<comment type="caution">
    <text evidence="1">The sequence shown here is derived from an EMBL/GenBank/DDBJ whole genome shotgun (WGS) entry which is preliminary data.</text>
</comment>
<protein>
    <submittedName>
        <fullName evidence="1">Uncharacterized protein</fullName>
    </submittedName>
</protein>